<keyword evidence="3" id="KW-0326">Glycosidase</keyword>
<dbReference type="OrthoDB" id="9801077at2"/>
<dbReference type="SUPFAM" id="SSF49303">
    <property type="entry name" value="beta-Galactosidase/glucuronidase domain"/>
    <property type="match status" value="3"/>
</dbReference>
<feature type="domain" description="Glycoside hydrolase family 2 immunoglobulin-like beta-sandwich" evidence="5">
    <location>
        <begin position="283"/>
        <end position="379"/>
    </location>
</feature>
<evidence type="ECO:0000256" key="2">
    <source>
        <dbReference type="ARBA" id="ARBA00022801"/>
    </source>
</evidence>
<keyword evidence="2 8" id="KW-0378">Hydrolase</keyword>
<dbReference type="AlphaFoldDB" id="A0A386HPR3"/>
<comment type="similarity">
    <text evidence="1">Belongs to the glycosyl hydrolase 2 family.</text>
</comment>
<dbReference type="SUPFAM" id="SSF51445">
    <property type="entry name" value="(Trans)glycosidases"/>
    <property type="match status" value="1"/>
</dbReference>
<dbReference type="Gene3D" id="2.60.40.10">
    <property type="entry name" value="Immunoglobulins"/>
    <property type="match status" value="3"/>
</dbReference>
<evidence type="ECO:0000256" key="3">
    <source>
        <dbReference type="ARBA" id="ARBA00023295"/>
    </source>
</evidence>
<dbReference type="InterPro" id="IPR017853">
    <property type="entry name" value="GH"/>
</dbReference>
<dbReference type="Gene3D" id="3.20.20.80">
    <property type="entry name" value="Glycosidases"/>
    <property type="match status" value="1"/>
</dbReference>
<evidence type="ECO:0000259" key="7">
    <source>
        <dbReference type="Pfam" id="PF22666"/>
    </source>
</evidence>
<organism evidence="8 9">
    <name type="scientific">Arachidicoccus soli</name>
    <dbReference type="NCBI Taxonomy" id="2341117"/>
    <lineage>
        <taxon>Bacteria</taxon>
        <taxon>Pseudomonadati</taxon>
        <taxon>Bacteroidota</taxon>
        <taxon>Chitinophagia</taxon>
        <taxon>Chitinophagales</taxon>
        <taxon>Chitinophagaceae</taxon>
        <taxon>Arachidicoccus</taxon>
    </lineage>
</organism>
<dbReference type="InterPro" id="IPR006102">
    <property type="entry name" value="Ig-like_GH2"/>
</dbReference>
<accession>A0A386HPR3</accession>
<keyword evidence="9" id="KW-1185">Reference proteome</keyword>
<dbReference type="SUPFAM" id="SSF49785">
    <property type="entry name" value="Galactose-binding domain-like"/>
    <property type="match status" value="1"/>
</dbReference>
<sequence>MNRKYFNLGIDLVFLLSWAFISNAQTGSLSMASSSSQSIFLSNNPSFPGHCDWKMKRSDSVFEDGTAVSSQGFDEDSWMQAVVPGTVLTSLVKNKIYPDPYFGDVNKRDHYLIPDMADVGRAFYHYWYRTSFHMPVNFTKKRIWLKFNGINYRATIWLNGKEVGKMAGMFNEQSFDVTGIVKKSGDNILAVDINPVDVPGASGTKNKQRNGAKGENSNGGDGLIGENVTMLMSAGWDFTFDDGVRDRNTGIWKEVELYATGDVVLRHPFVVSTLPLPDTTSSKETISVEVANVSDKPQTGMLKGVIKEANVQIEKAISLQPHETKTVVFRFEDYPQLKLEHPKLWWPVNKGKQNLYKLDFTFTQNKNVSHHIYTEFGIREIKSDQNTPDSSRRFLVNGYPIFIRGSNWIPEAMLRNSAKRTYAELMYTHQAGINMLRLWGGGITESDYFFHLCDSLGILVWTEYWMTGDTRFPNDHQLYLDNLKNTVLRIRNHPSLAYYVSSNESAEVPGAAKLIHSLDSSRGYQIESECCGVHDGSPYKYVNPMQYFENTASQRGSRIDGFNPEYGTPCLPVYESLKKMMPRKDLWPINDSVWNYMDGGGFHLMTTRYKDAVNQLGISHSIKEFAKKAQLVGAMNYRSIWEVWDFNKFNYGDRFASGFFFWYHNSPVPQVCSRLYDWYLQPTAALYYSQNGLAPLHPQFDYLTNKVSVYNDYRKSFKNYHVIAQIYDIHSKKIWEHVAKTNIPSDGVVNNLFKVDFPKNISQVHFIKLILRNEKGQMVASSFYWRSNDKYKGAWTLTGPAVSGFGALNKLPQTQVSVSEKMVNGKIELSIKNTSQILAFFTQLQLQTTDGLEINPAFYSDNFFSLLPGESKVIDISYFKEDVKDKSLQIAVGGYNVEKQIITLK</sequence>
<feature type="domain" description="Exo-beta-D-glucosaminidase Ig-fold" evidence="6">
    <location>
        <begin position="802"/>
        <end position="897"/>
    </location>
</feature>
<dbReference type="InterPro" id="IPR036156">
    <property type="entry name" value="Beta-gal/glucu_dom_sf"/>
</dbReference>
<evidence type="ECO:0000313" key="9">
    <source>
        <dbReference type="Proteomes" id="UP000266118"/>
    </source>
</evidence>
<gene>
    <name evidence="8" type="ORF">D6B99_09220</name>
</gene>
<dbReference type="PANTHER" id="PTHR43536:SF1">
    <property type="entry name" value="MANNOSYLGLYCOPROTEIN ENDO-BETA-MANNOSIDASE"/>
    <property type="match status" value="1"/>
</dbReference>
<dbReference type="Pfam" id="PF00703">
    <property type="entry name" value="Glyco_hydro_2"/>
    <property type="match status" value="1"/>
</dbReference>
<evidence type="ECO:0000256" key="1">
    <source>
        <dbReference type="ARBA" id="ARBA00007401"/>
    </source>
</evidence>
<dbReference type="Gene3D" id="2.60.120.260">
    <property type="entry name" value="Galactose-binding domain-like"/>
    <property type="match status" value="1"/>
</dbReference>
<dbReference type="InterPro" id="IPR008979">
    <property type="entry name" value="Galactose-bd-like_sf"/>
</dbReference>
<evidence type="ECO:0000259" key="5">
    <source>
        <dbReference type="Pfam" id="PF00703"/>
    </source>
</evidence>
<dbReference type="Pfam" id="PF18368">
    <property type="entry name" value="Ig_GlcNase"/>
    <property type="match status" value="1"/>
</dbReference>
<dbReference type="PANTHER" id="PTHR43536">
    <property type="entry name" value="MANNOSYLGLYCOPROTEIN ENDO-BETA-MANNOSIDASE"/>
    <property type="match status" value="1"/>
</dbReference>
<dbReference type="EMBL" id="CP032489">
    <property type="protein sequence ID" value="AYD47753.1"/>
    <property type="molecule type" value="Genomic_DNA"/>
</dbReference>
<dbReference type="RefSeq" id="WP_119987317.1">
    <property type="nucleotide sequence ID" value="NZ_CP032489.1"/>
</dbReference>
<evidence type="ECO:0000256" key="4">
    <source>
        <dbReference type="SAM" id="MobiDB-lite"/>
    </source>
</evidence>
<evidence type="ECO:0000259" key="6">
    <source>
        <dbReference type="Pfam" id="PF18368"/>
    </source>
</evidence>
<dbReference type="GO" id="GO:0004553">
    <property type="term" value="F:hydrolase activity, hydrolyzing O-glycosyl compounds"/>
    <property type="evidence" value="ECO:0007669"/>
    <property type="project" value="InterPro"/>
</dbReference>
<dbReference type="InterPro" id="IPR013783">
    <property type="entry name" value="Ig-like_fold"/>
</dbReference>
<proteinExistence type="inferred from homology"/>
<dbReference type="Proteomes" id="UP000266118">
    <property type="component" value="Chromosome"/>
</dbReference>
<dbReference type="Pfam" id="PF22666">
    <property type="entry name" value="Glyco_hydro_2_N2"/>
    <property type="match status" value="1"/>
</dbReference>
<reference evidence="8 9" key="1">
    <citation type="submission" date="2018-09" db="EMBL/GenBank/DDBJ databases">
        <title>Arachidicoccus sp. nov., a bacterium isolated from soil.</title>
        <authorList>
            <person name="Weon H.-Y."/>
            <person name="Kwon S.-W."/>
            <person name="Lee S.A."/>
        </authorList>
    </citation>
    <scope>NUCLEOTIDE SEQUENCE [LARGE SCALE GENOMIC DNA]</scope>
    <source>
        <strain evidence="8 9">KIS59-12</strain>
    </source>
</reference>
<dbReference type="InterPro" id="IPR043534">
    <property type="entry name" value="EBDG/EBM"/>
</dbReference>
<feature type="region of interest" description="Disordered" evidence="4">
    <location>
        <begin position="199"/>
        <end position="221"/>
    </location>
</feature>
<dbReference type="KEGG" id="ark:D6B99_09220"/>
<name>A0A386HPR3_9BACT</name>
<dbReference type="InterPro" id="IPR054593">
    <property type="entry name" value="Beta-mannosidase-like_N2"/>
</dbReference>
<dbReference type="GO" id="GO:0005975">
    <property type="term" value="P:carbohydrate metabolic process"/>
    <property type="evidence" value="ECO:0007669"/>
    <property type="project" value="InterPro"/>
</dbReference>
<protein>
    <submittedName>
        <fullName evidence="8">Glycoside hydrolase family 2</fullName>
    </submittedName>
</protein>
<evidence type="ECO:0000313" key="8">
    <source>
        <dbReference type="EMBL" id="AYD47753.1"/>
    </source>
</evidence>
<dbReference type="InterPro" id="IPR041351">
    <property type="entry name" value="Ig_GlcNase"/>
</dbReference>
<feature type="domain" description="Beta-mannosidase-like galactose-binding" evidence="7">
    <location>
        <begin position="74"/>
        <end position="253"/>
    </location>
</feature>